<dbReference type="GO" id="GO:0055085">
    <property type="term" value="P:transmembrane transport"/>
    <property type="evidence" value="ECO:0007669"/>
    <property type="project" value="InterPro"/>
</dbReference>
<name>A0A0L7KRP4_OPEBR</name>
<keyword evidence="3 5" id="KW-1133">Transmembrane helix</keyword>
<dbReference type="PANTHER" id="PTHR11814">
    <property type="entry name" value="SULFATE TRANSPORTER"/>
    <property type="match status" value="1"/>
</dbReference>
<protein>
    <submittedName>
        <fullName evidence="7">Putative sulfate transporter</fullName>
    </submittedName>
</protein>
<comment type="subcellular location">
    <subcellularLocation>
        <location evidence="1">Membrane</location>
        <topology evidence="1">Multi-pass membrane protein</topology>
    </subcellularLocation>
</comment>
<dbReference type="Proteomes" id="UP000037510">
    <property type="component" value="Unassembled WGS sequence"/>
</dbReference>
<organism evidence="7 8">
    <name type="scientific">Operophtera brumata</name>
    <name type="common">Winter moth</name>
    <name type="synonym">Phalaena brumata</name>
    <dbReference type="NCBI Taxonomy" id="104452"/>
    <lineage>
        <taxon>Eukaryota</taxon>
        <taxon>Metazoa</taxon>
        <taxon>Ecdysozoa</taxon>
        <taxon>Arthropoda</taxon>
        <taxon>Hexapoda</taxon>
        <taxon>Insecta</taxon>
        <taxon>Pterygota</taxon>
        <taxon>Neoptera</taxon>
        <taxon>Endopterygota</taxon>
        <taxon>Lepidoptera</taxon>
        <taxon>Glossata</taxon>
        <taxon>Ditrysia</taxon>
        <taxon>Geometroidea</taxon>
        <taxon>Geometridae</taxon>
        <taxon>Larentiinae</taxon>
        <taxon>Operophtera</taxon>
    </lineage>
</organism>
<keyword evidence="2 5" id="KW-0812">Transmembrane</keyword>
<evidence type="ECO:0000259" key="6">
    <source>
        <dbReference type="Pfam" id="PF00916"/>
    </source>
</evidence>
<evidence type="ECO:0000256" key="4">
    <source>
        <dbReference type="ARBA" id="ARBA00023136"/>
    </source>
</evidence>
<dbReference type="GO" id="GO:0016020">
    <property type="term" value="C:membrane"/>
    <property type="evidence" value="ECO:0007669"/>
    <property type="project" value="UniProtKB-SubCell"/>
</dbReference>
<feature type="transmembrane region" description="Helical" evidence="5">
    <location>
        <begin position="70"/>
        <end position="88"/>
    </location>
</feature>
<sequence>MDDDGISFDKPKSVGGIMRLVKKRLPIVGWAPEYDRTAAIADLVAGITLGLTLVPQSIAYASLANLPVQYGLYSAYIGTMLYVVLGTVKEVSIGPTSLMALLTLQLCRGLPLEFVVLLTFLAGCVVLCMGLLRLESLVDNIHLISEKWAHVRIPDVVLGVVCCTVLLMLRKLKDVRVSPKRQTLQKTLWLLSIGRNAL</sequence>
<proteinExistence type="predicted"/>
<feature type="domain" description="SLC26A/SulP transporter" evidence="6">
    <location>
        <begin position="41"/>
        <end position="139"/>
    </location>
</feature>
<evidence type="ECO:0000313" key="7">
    <source>
        <dbReference type="EMBL" id="KOB65963.1"/>
    </source>
</evidence>
<evidence type="ECO:0000256" key="2">
    <source>
        <dbReference type="ARBA" id="ARBA00022692"/>
    </source>
</evidence>
<comment type="caution">
    <text evidence="7">The sequence shown here is derived from an EMBL/GenBank/DDBJ whole genome shotgun (WGS) entry which is preliminary data.</text>
</comment>
<feature type="non-terminal residue" evidence="7">
    <location>
        <position position="198"/>
    </location>
</feature>
<dbReference type="Pfam" id="PF00916">
    <property type="entry name" value="Sulfate_transp"/>
    <property type="match status" value="1"/>
</dbReference>
<dbReference type="STRING" id="104452.A0A0L7KRP4"/>
<keyword evidence="8" id="KW-1185">Reference proteome</keyword>
<evidence type="ECO:0000256" key="5">
    <source>
        <dbReference type="SAM" id="Phobius"/>
    </source>
</evidence>
<evidence type="ECO:0000256" key="3">
    <source>
        <dbReference type="ARBA" id="ARBA00022989"/>
    </source>
</evidence>
<reference evidence="7 8" key="1">
    <citation type="journal article" date="2015" name="Genome Biol. Evol.">
        <title>The genome of winter moth (Operophtera brumata) provides a genomic perspective on sexual dimorphism and phenology.</title>
        <authorList>
            <person name="Derks M.F."/>
            <person name="Smit S."/>
            <person name="Salis L."/>
            <person name="Schijlen E."/>
            <person name="Bossers A."/>
            <person name="Mateman C."/>
            <person name="Pijl A.S."/>
            <person name="de Ridder D."/>
            <person name="Groenen M.A."/>
            <person name="Visser M.E."/>
            <person name="Megens H.J."/>
        </authorList>
    </citation>
    <scope>NUCLEOTIDE SEQUENCE [LARGE SCALE GENOMIC DNA]</scope>
    <source>
        <strain evidence="7">WM2013NL</strain>
        <tissue evidence="7">Head and thorax</tissue>
    </source>
</reference>
<evidence type="ECO:0000256" key="1">
    <source>
        <dbReference type="ARBA" id="ARBA00004141"/>
    </source>
</evidence>
<evidence type="ECO:0000313" key="8">
    <source>
        <dbReference type="Proteomes" id="UP000037510"/>
    </source>
</evidence>
<dbReference type="AlphaFoldDB" id="A0A0L7KRP4"/>
<keyword evidence="4 5" id="KW-0472">Membrane</keyword>
<dbReference type="InterPro" id="IPR011547">
    <property type="entry name" value="SLC26A/SulP_dom"/>
</dbReference>
<dbReference type="InterPro" id="IPR001902">
    <property type="entry name" value="SLC26A/SulP_fam"/>
</dbReference>
<feature type="transmembrane region" description="Helical" evidence="5">
    <location>
        <begin position="109"/>
        <end position="132"/>
    </location>
</feature>
<gene>
    <name evidence="7" type="ORF">OBRU01_21998</name>
</gene>
<accession>A0A0L7KRP4</accession>
<dbReference type="EMBL" id="JTDY01006494">
    <property type="protein sequence ID" value="KOB65963.1"/>
    <property type="molecule type" value="Genomic_DNA"/>
</dbReference>